<evidence type="ECO:0000256" key="6">
    <source>
        <dbReference type="ARBA" id="ARBA00022777"/>
    </source>
</evidence>
<evidence type="ECO:0000313" key="13">
    <source>
        <dbReference type="EMBL" id="MDR7093664.1"/>
    </source>
</evidence>
<dbReference type="SMART" id="SM00091">
    <property type="entry name" value="PAS"/>
    <property type="match status" value="1"/>
</dbReference>
<proteinExistence type="predicted"/>
<dbReference type="InterPro" id="IPR035965">
    <property type="entry name" value="PAS-like_dom_sf"/>
</dbReference>
<feature type="transmembrane region" description="Helical" evidence="9">
    <location>
        <begin position="27"/>
        <end position="51"/>
    </location>
</feature>
<evidence type="ECO:0000256" key="7">
    <source>
        <dbReference type="ARBA" id="ARBA00022840"/>
    </source>
</evidence>
<keyword evidence="9" id="KW-1133">Transmembrane helix</keyword>
<feature type="domain" description="Histidine kinase" evidence="10">
    <location>
        <begin position="439"/>
        <end position="659"/>
    </location>
</feature>
<dbReference type="Gene3D" id="3.30.450.20">
    <property type="entry name" value="PAS domain"/>
    <property type="match status" value="1"/>
</dbReference>
<dbReference type="PRINTS" id="PR00344">
    <property type="entry name" value="BCTRLSENSOR"/>
</dbReference>
<keyword evidence="14" id="KW-1185">Reference proteome</keyword>
<evidence type="ECO:0000256" key="2">
    <source>
        <dbReference type="ARBA" id="ARBA00012438"/>
    </source>
</evidence>
<organism evidence="13 14">
    <name type="scientific">Hydrogenophaga laconesensis</name>
    <dbReference type="NCBI Taxonomy" id="1805971"/>
    <lineage>
        <taxon>Bacteria</taxon>
        <taxon>Pseudomonadati</taxon>
        <taxon>Pseudomonadota</taxon>
        <taxon>Betaproteobacteria</taxon>
        <taxon>Burkholderiales</taxon>
        <taxon>Comamonadaceae</taxon>
        <taxon>Hydrogenophaga</taxon>
    </lineage>
</organism>
<accession>A0ABU1V872</accession>
<dbReference type="RefSeq" id="WP_204732460.1">
    <property type="nucleotide sequence ID" value="NZ_JAVDWE010000003.1"/>
</dbReference>
<evidence type="ECO:0000259" key="12">
    <source>
        <dbReference type="PROSITE" id="PS50113"/>
    </source>
</evidence>
<evidence type="ECO:0000256" key="3">
    <source>
        <dbReference type="ARBA" id="ARBA00022553"/>
    </source>
</evidence>
<dbReference type="SUPFAM" id="SSF55785">
    <property type="entry name" value="PYP-like sensor domain (PAS domain)"/>
    <property type="match status" value="1"/>
</dbReference>
<dbReference type="Pfam" id="PF08448">
    <property type="entry name" value="PAS_4"/>
    <property type="match status" value="1"/>
</dbReference>
<dbReference type="InterPro" id="IPR036097">
    <property type="entry name" value="HisK_dim/P_sf"/>
</dbReference>
<comment type="catalytic activity">
    <reaction evidence="1">
        <text>ATP + protein L-histidine = ADP + protein N-phospho-L-histidine.</text>
        <dbReference type="EC" id="2.7.13.3"/>
    </reaction>
</comment>
<gene>
    <name evidence="13" type="ORF">J2X09_001396</name>
</gene>
<dbReference type="InterPro" id="IPR004358">
    <property type="entry name" value="Sig_transdc_His_kin-like_C"/>
</dbReference>
<dbReference type="Pfam" id="PF02518">
    <property type="entry name" value="HATPase_c"/>
    <property type="match status" value="1"/>
</dbReference>
<evidence type="ECO:0000313" key="14">
    <source>
        <dbReference type="Proteomes" id="UP001265550"/>
    </source>
</evidence>
<dbReference type="InterPro" id="IPR005467">
    <property type="entry name" value="His_kinase_dom"/>
</dbReference>
<evidence type="ECO:0000256" key="1">
    <source>
        <dbReference type="ARBA" id="ARBA00000085"/>
    </source>
</evidence>
<feature type="domain" description="PAC" evidence="12">
    <location>
        <begin position="364"/>
        <end position="419"/>
    </location>
</feature>
<dbReference type="InterPro" id="IPR036890">
    <property type="entry name" value="HATPase_C_sf"/>
</dbReference>
<feature type="domain" description="PAS" evidence="11">
    <location>
        <begin position="287"/>
        <end position="331"/>
    </location>
</feature>
<dbReference type="InterPro" id="IPR001610">
    <property type="entry name" value="PAC"/>
</dbReference>
<dbReference type="NCBIfam" id="TIGR00229">
    <property type="entry name" value="sensory_box"/>
    <property type="match status" value="1"/>
</dbReference>
<dbReference type="Gene3D" id="1.10.287.130">
    <property type="match status" value="1"/>
</dbReference>
<dbReference type="PANTHER" id="PTHR43065">
    <property type="entry name" value="SENSOR HISTIDINE KINASE"/>
    <property type="match status" value="1"/>
</dbReference>
<sequence length="659" mass="71720">MPPPIPTPDVDTLDLDTRQASTLTRRALTWLVALLLLVVTSAVLMVVVLRGEEAQEADRRRTADAQWLDQSLRFHLRRLETDLGALAQQAQTGPPAPRPALGGPWWQQDGQIAFHGWVPAGATLPADTVARGQAPALQTMLDTTRSLQRAAYAGPLPSLSEAHAPWLWLAVPHFEQGRFVGDYVAAVPLDRLLADALPGWFLQDHRVALATDHAPMRPLDENTFMAPINLPGAQLQLEVQLLGNQALLAPRAFFAVAMVCLAGMLLALVRLWRDTARRQRTEARLQTQLALRSAMERSVPLGLCAWDRDGHLLHVNQAFGRLVGWSPSELLRLAATPGQPLPYWPAEQGDEFEQLRQGASDPDRQQAGRVLQLRHRDGQPIEVLAHSAPLVLAHGEVAGWIGSMLDITERQRVERLAARQQAQLEASGRLVAVGEVASTLAHELNQPLGALSSFATGLLNRVREQRIGFDDIVPVLERIEGLAEKTGRVIQRVNAFARRQEMTRQPLALTPFVARVAAGTDLPDGVRLAVDLPPGDGPVVPADAMLLEHALRNLIVNAGQWAPLHTPATTPDEPRVRVELVRSADASAAGIRVSDSGPGVPPEQVATVFDAFSSHRPGGMGMGLAICRSIVEAHHGRIEIARSPDLLGAQFTLWLPLNP</sequence>
<dbReference type="SMART" id="SM00086">
    <property type="entry name" value="PAC"/>
    <property type="match status" value="1"/>
</dbReference>
<dbReference type="InterPro" id="IPR003661">
    <property type="entry name" value="HisK_dim/P_dom"/>
</dbReference>
<keyword evidence="9" id="KW-0812">Transmembrane</keyword>
<dbReference type="InterPro" id="IPR000700">
    <property type="entry name" value="PAS-assoc_C"/>
</dbReference>
<keyword evidence="8" id="KW-0902">Two-component regulatory system</keyword>
<name>A0ABU1V872_9BURK</name>
<dbReference type="EMBL" id="JAVDWE010000003">
    <property type="protein sequence ID" value="MDR7093664.1"/>
    <property type="molecule type" value="Genomic_DNA"/>
</dbReference>
<comment type="caution">
    <text evidence="13">The sequence shown here is derived from an EMBL/GenBank/DDBJ whole genome shotgun (WGS) entry which is preliminary data.</text>
</comment>
<evidence type="ECO:0000256" key="9">
    <source>
        <dbReference type="SAM" id="Phobius"/>
    </source>
</evidence>
<dbReference type="InterPro" id="IPR003594">
    <property type="entry name" value="HATPase_dom"/>
</dbReference>
<dbReference type="SMART" id="SM00388">
    <property type="entry name" value="HisKA"/>
    <property type="match status" value="1"/>
</dbReference>
<feature type="transmembrane region" description="Helical" evidence="9">
    <location>
        <begin position="252"/>
        <end position="272"/>
    </location>
</feature>
<evidence type="ECO:0000256" key="8">
    <source>
        <dbReference type="ARBA" id="ARBA00023012"/>
    </source>
</evidence>
<reference evidence="13 14" key="1">
    <citation type="submission" date="2023-07" db="EMBL/GenBank/DDBJ databases">
        <title>Sorghum-associated microbial communities from plants grown in Nebraska, USA.</title>
        <authorList>
            <person name="Schachtman D."/>
        </authorList>
    </citation>
    <scope>NUCLEOTIDE SEQUENCE [LARGE SCALE GENOMIC DNA]</scope>
    <source>
        <strain evidence="13 14">BE240</strain>
    </source>
</reference>
<evidence type="ECO:0000256" key="4">
    <source>
        <dbReference type="ARBA" id="ARBA00022679"/>
    </source>
</evidence>
<dbReference type="CDD" id="cd00082">
    <property type="entry name" value="HisKA"/>
    <property type="match status" value="1"/>
</dbReference>
<keyword evidence="7" id="KW-0067">ATP-binding</keyword>
<dbReference type="SUPFAM" id="SSF47384">
    <property type="entry name" value="Homodimeric domain of signal transducing histidine kinase"/>
    <property type="match status" value="1"/>
</dbReference>
<evidence type="ECO:0000259" key="11">
    <source>
        <dbReference type="PROSITE" id="PS50112"/>
    </source>
</evidence>
<evidence type="ECO:0000256" key="5">
    <source>
        <dbReference type="ARBA" id="ARBA00022741"/>
    </source>
</evidence>
<dbReference type="SMART" id="SM00387">
    <property type="entry name" value="HATPase_c"/>
    <property type="match status" value="1"/>
</dbReference>
<dbReference type="PROSITE" id="PS50113">
    <property type="entry name" value="PAC"/>
    <property type="match status" value="1"/>
</dbReference>
<dbReference type="GO" id="GO:0004673">
    <property type="term" value="F:protein histidine kinase activity"/>
    <property type="evidence" value="ECO:0007669"/>
    <property type="project" value="UniProtKB-EC"/>
</dbReference>
<dbReference type="InterPro" id="IPR013656">
    <property type="entry name" value="PAS_4"/>
</dbReference>
<keyword evidence="6 13" id="KW-0418">Kinase</keyword>
<dbReference type="EC" id="2.7.13.3" evidence="2"/>
<dbReference type="PANTHER" id="PTHR43065:SF46">
    <property type="entry name" value="C4-DICARBOXYLATE TRANSPORT SENSOR PROTEIN DCTB"/>
    <property type="match status" value="1"/>
</dbReference>
<protein>
    <recommendedName>
        <fullName evidence="2">histidine kinase</fullName>
        <ecNumber evidence="2">2.7.13.3</ecNumber>
    </recommendedName>
</protein>
<dbReference type="Gene3D" id="3.30.565.10">
    <property type="entry name" value="Histidine kinase-like ATPase, C-terminal domain"/>
    <property type="match status" value="1"/>
</dbReference>
<dbReference type="SUPFAM" id="SSF55874">
    <property type="entry name" value="ATPase domain of HSP90 chaperone/DNA topoisomerase II/histidine kinase"/>
    <property type="match status" value="1"/>
</dbReference>
<keyword evidence="5" id="KW-0547">Nucleotide-binding</keyword>
<evidence type="ECO:0000259" key="10">
    <source>
        <dbReference type="PROSITE" id="PS50109"/>
    </source>
</evidence>
<dbReference type="InterPro" id="IPR000014">
    <property type="entry name" value="PAS"/>
</dbReference>
<keyword evidence="4 13" id="KW-0808">Transferase</keyword>
<dbReference type="Proteomes" id="UP001265550">
    <property type="component" value="Unassembled WGS sequence"/>
</dbReference>
<keyword evidence="3" id="KW-0597">Phosphoprotein</keyword>
<dbReference type="CDD" id="cd00130">
    <property type="entry name" value="PAS"/>
    <property type="match status" value="1"/>
</dbReference>
<dbReference type="PROSITE" id="PS50109">
    <property type="entry name" value="HIS_KIN"/>
    <property type="match status" value="1"/>
</dbReference>
<keyword evidence="9" id="KW-0472">Membrane</keyword>
<dbReference type="PROSITE" id="PS50112">
    <property type="entry name" value="PAS"/>
    <property type="match status" value="1"/>
</dbReference>